<name>A0AAE1P2U7_9EUCA</name>
<dbReference type="Proteomes" id="UP001292094">
    <property type="component" value="Unassembled WGS sequence"/>
</dbReference>
<evidence type="ECO:0000313" key="1">
    <source>
        <dbReference type="EMBL" id="KAK4299666.1"/>
    </source>
</evidence>
<sequence length="100" mass="11432">MLGPNKQPAPCLLKESHRYRQLNPSTRRPAKPHLLLFFNQLSPLFPSPSFYSPFHRVPTPISLSTIGLTHNALRYLFLQVGLFIHLIHSSENELNESDLS</sequence>
<protein>
    <submittedName>
        <fullName evidence="1">Uncharacterized protein</fullName>
    </submittedName>
</protein>
<gene>
    <name evidence="1" type="ORF">Pmani_028088</name>
</gene>
<accession>A0AAE1P2U7</accession>
<organism evidence="1 2">
    <name type="scientific">Petrolisthes manimaculis</name>
    <dbReference type="NCBI Taxonomy" id="1843537"/>
    <lineage>
        <taxon>Eukaryota</taxon>
        <taxon>Metazoa</taxon>
        <taxon>Ecdysozoa</taxon>
        <taxon>Arthropoda</taxon>
        <taxon>Crustacea</taxon>
        <taxon>Multicrustacea</taxon>
        <taxon>Malacostraca</taxon>
        <taxon>Eumalacostraca</taxon>
        <taxon>Eucarida</taxon>
        <taxon>Decapoda</taxon>
        <taxon>Pleocyemata</taxon>
        <taxon>Anomura</taxon>
        <taxon>Galatheoidea</taxon>
        <taxon>Porcellanidae</taxon>
        <taxon>Petrolisthes</taxon>
    </lineage>
</organism>
<reference evidence="1" key="1">
    <citation type="submission" date="2023-11" db="EMBL/GenBank/DDBJ databases">
        <title>Genome assemblies of two species of porcelain crab, Petrolisthes cinctipes and Petrolisthes manimaculis (Anomura: Porcellanidae).</title>
        <authorList>
            <person name="Angst P."/>
        </authorList>
    </citation>
    <scope>NUCLEOTIDE SEQUENCE</scope>
    <source>
        <strain evidence="1">PB745_02</strain>
        <tissue evidence="1">Gill</tissue>
    </source>
</reference>
<dbReference type="AlphaFoldDB" id="A0AAE1P2U7"/>
<keyword evidence="2" id="KW-1185">Reference proteome</keyword>
<comment type="caution">
    <text evidence="1">The sequence shown here is derived from an EMBL/GenBank/DDBJ whole genome shotgun (WGS) entry which is preliminary data.</text>
</comment>
<dbReference type="EMBL" id="JAWZYT010003194">
    <property type="protein sequence ID" value="KAK4299666.1"/>
    <property type="molecule type" value="Genomic_DNA"/>
</dbReference>
<evidence type="ECO:0000313" key="2">
    <source>
        <dbReference type="Proteomes" id="UP001292094"/>
    </source>
</evidence>
<proteinExistence type="predicted"/>